<evidence type="ECO:0000313" key="6">
    <source>
        <dbReference type="Proteomes" id="UP000284057"/>
    </source>
</evidence>
<name>A0A418KN58_9ACTN</name>
<dbReference type="SUPFAM" id="SSF48452">
    <property type="entry name" value="TPR-like"/>
    <property type="match status" value="1"/>
</dbReference>
<proteinExistence type="predicted"/>
<evidence type="ECO:0000256" key="2">
    <source>
        <dbReference type="ARBA" id="ARBA00023163"/>
    </source>
</evidence>
<dbReference type="EMBL" id="QUAL01000172">
    <property type="protein sequence ID" value="RIQ20364.1"/>
    <property type="molecule type" value="Genomic_DNA"/>
</dbReference>
<keyword evidence="1" id="KW-0805">Transcription regulation</keyword>
<evidence type="ECO:0000256" key="3">
    <source>
        <dbReference type="SAM" id="MobiDB-lite"/>
    </source>
</evidence>
<feature type="compositionally biased region" description="Low complexity" evidence="3">
    <location>
        <begin position="261"/>
        <end position="286"/>
    </location>
</feature>
<dbReference type="SMART" id="SM01043">
    <property type="entry name" value="BTAD"/>
    <property type="match status" value="1"/>
</dbReference>
<evidence type="ECO:0000313" key="5">
    <source>
        <dbReference type="EMBL" id="RIQ20364.1"/>
    </source>
</evidence>
<feature type="domain" description="Bacterial transcriptional activator" evidence="4">
    <location>
        <begin position="91"/>
        <end position="230"/>
    </location>
</feature>
<evidence type="ECO:0000256" key="1">
    <source>
        <dbReference type="ARBA" id="ARBA00023015"/>
    </source>
</evidence>
<dbReference type="InterPro" id="IPR051677">
    <property type="entry name" value="AfsR-DnrI-RedD_regulator"/>
</dbReference>
<feature type="region of interest" description="Disordered" evidence="3">
    <location>
        <begin position="236"/>
        <end position="286"/>
    </location>
</feature>
<organism evidence="5 6">
    <name type="scientific">Jiangella rhizosphaerae</name>
    <dbReference type="NCBI Taxonomy" id="2293569"/>
    <lineage>
        <taxon>Bacteria</taxon>
        <taxon>Bacillati</taxon>
        <taxon>Actinomycetota</taxon>
        <taxon>Actinomycetes</taxon>
        <taxon>Jiangellales</taxon>
        <taxon>Jiangellaceae</taxon>
        <taxon>Jiangella</taxon>
    </lineage>
</organism>
<keyword evidence="2" id="KW-0804">Transcription</keyword>
<dbReference type="InterPro" id="IPR011990">
    <property type="entry name" value="TPR-like_helical_dom_sf"/>
</dbReference>
<dbReference type="PANTHER" id="PTHR35807">
    <property type="entry name" value="TRANSCRIPTIONAL REGULATOR REDD-RELATED"/>
    <property type="match status" value="1"/>
</dbReference>
<dbReference type="PANTHER" id="PTHR35807:SF1">
    <property type="entry name" value="TRANSCRIPTIONAL REGULATOR REDD"/>
    <property type="match status" value="1"/>
</dbReference>
<dbReference type="GO" id="GO:0003677">
    <property type="term" value="F:DNA binding"/>
    <property type="evidence" value="ECO:0007669"/>
    <property type="project" value="TreeGrafter"/>
</dbReference>
<dbReference type="Gene3D" id="1.25.40.10">
    <property type="entry name" value="Tetratricopeptide repeat domain"/>
    <property type="match status" value="1"/>
</dbReference>
<dbReference type="InterPro" id="IPR005158">
    <property type="entry name" value="BTAD"/>
</dbReference>
<keyword evidence="6" id="KW-1185">Reference proteome</keyword>
<dbReference type="GO" id="GO:0006355">
    <property type="term" value="P:regulation of DNA-templated transcription"/>
    <property type="evidence" value="ECO:0007669"/>
    <property type="project" value="TreeGrafter"/>
</dbReference>
<dbReference type="AlphaFoldDB" id="A0A418KN58"/>
<sequence>MLGPVEVQNAAELGEQTKLGQLTELAMFIALNPGCDSTAIDEAIWPGSAVTKTTRGTAVSKLRRWLGTDAAGSPLLPRSDSGYMLRPGVRSDWDDWCDLLPDGPARATTADLRAALELVRGRPFSGRGRRRYAWADHLAQEMIASIVDASHELALRALVDGDPWEALRAALVGLSVEPGVELLWRDRLKAEAVLGDRGRLLDTIEKLRATADDLGGDLEPETEALIQQLGAGGRSAAATASAAGDGGTGAPGASSPPDPSVAPARRTTRPATGPRGPGRPRSPAGR</sequence>
<comment type="caution">
    <text evidence="5">The sequence shown here is derived from an EMBL/GenBank/DDBJ whole genome shotgun (WGS) entry which is preliminary data.</text>
</comment>
<accession>A0A418KN58</accession>
<reference evidence="5 6" key="1">
    <citation type="submission" date="2018-09" db="EMBL/GenBank/DDBJ databases">
        <title>Isolation, diversity and antifungal activity of actinobacteria from wheat.</title>
        <authorList>
            <person name="Han C."/>
        </authorList>
    </citation>
    <scope>NUCLEOTIDE SEQUENCE [LARGE SCALE GENOMIC DNA]</scope>
    <source>
        <strain evidence="5 6">NEAU-YY265</strain>
    </source>
</reference>
<gene>
    <name evidence="5" type="ORF">DY240_18325</name>
</gene>
<dbReference type="Proteomes" id="UP000284057">
    <property type="component" value="Unassembled WGS sequence"/>
</dbReference>
<dbReference type="InterPro" id="IPR036388">
    <property type="entry name" value="WH-like_DNA-bd_sf"/>
</dbReference>
<dbReference type="Gene3D" id="1.10.10.10">
    <property type="entry name" value="Winged helix-like DNA-binding domain superfamily/Winged helix DNA-binding domain"/>
    <property type="match status" value="1"/>
</dbReference>
<protein>
    <recommendedName>
        <fullName evidence="4">Bacterial transcriptional activator domain-containing protein</fullName>
    </recommendedName>
</protein>
<evidence type="ECO:0000259" key="4">
    <source>
        <dbReference type="SMART" id="SM01043"/>
    </source>
</evidence>